<dbReference type="Proteomes" id="UP000316851">
    <property type="component" value="Unassembled WGS sequence"/>
</dbReference>
<dbReference type="RefSeq" id="WP_140914523.1">
    <property type="nucleotide sequence ID" value="NZ_VHHP01000001.1"/>
</dbReference>
<comment type="caution">
    <text evidence="2">The sequence shown here is derived from an EMBL/GenBank/DDBJ whole genome shotgun (WGS) entry which is preliminary data.</text>
</comment>
<evidence type="ECO:0000256" key="1">
    <source>
        <dbReference type="SAM" id="Phobius"/>
    </source>
</evidence>
<keyword evidence="1" id="KW-0812">Transmembrane</keyword>
<evidence type="ECO:0000313" key="3">
    <source>
        <dbReference type="Proteomes" id="UP000316851"/>
    </source>
</evidence>
<reference evidence="2" key="1">
    <citation type="submission" date="2019-06" db="EMBL/GenBank/DDBJ databases">
        <title>Mycoplasma neophronis type strain whole genome sequence.</title>
        <authorList>
            <person name="Spergser J."/>
        </authorList>
    </citation>
    <scope>NUCLEOTIDE SEQUENCE [LARGE SCALE GENOMIC DNA]</scope>
    <source>
        <strain evidence="2">DSM 24097</strain>
    </source>
</reference>
<evidence type="ECO:0000313" key="2">
    <source>
        <dbReference type="EMBL" id="TPR54670.1"/>
    </source>
</evidence>
<dbReference type="EMBL" id="VHHP01000001">
    <property type="protein sequence ID" value="TPR54670.1"/>
    <property type="molecule type" value="Genomic_DNA"/>
</dbReference>
<sequence length="240" mass="28185">MNNIKDLLNERYENVVKRLNKSNKKYITFTIISTLFFALDFASIIYLFTMSWVNKIFSYVMMGIISAFVIATLIFLILETNNKLQMKLKGIDYLVYFNHQFLTKETLLYELAKNHELNLKSTEPLEMLPSNAEELDTYKYIFEYLKNSIGKNIYIKFENVTSDSKLKEFIRKHPKSCLGFESFENTIRIQVNKTYIPIIEIIDSVANDNLVVMTNSEVLNIIINYHFKLNQSNAHSVYET</sequence>
<feature type="transmembrane region" description="Helical" evidence="1">
    <location>
        <begin position="26"/>
        <end position="50"/>
    </location>
</feature>
<protein>
    <submittedName>
        <fullName evidence="2">Uncharacterized protein</fullName>
    </submittedName>
</protein>
<accession>A0ABY2Z0V1</accession>
<gene>
    <name evidence="2" type="ORF">FJR74_00140</name>
</gene>
<keyword evidence="1" id="KW-1133">Transmembrane helix</keyword>
<proteinExistence type="predicted"/>
<keyword evidence="1" id="KW-0472">Membrane</keyword>
<feature type="transmembrane region" description="Helical" evidence="1">
    <location>
        <begin position="56"/>
        <end position="78"/>
    </location>
</feature>
<name>A0ABY2Z0V1_9BACT</name>
<keyword evidence="3" id="KW-1185">Reference proteome</keyword>
<organism evidence="2 3">
    <name type="scientific">Metamycoplasma neophronis</name>
    <dbReference type="NCBI Taxonomy" id="872983"/>
    <lineage>
        <taxon>Bacteria</taxon>
        <taxon>Bacillati</taxon>
        <taxon>Mycoplasmatota</taxon>
        <taxon>Mycoplasmoidales</taxon>
        <taxon>Metamycoplasmataceae</taxon>
        <taxon>Metamycoplasma</taxon>
    </lineage>
</organism>